<dbReference type="AlphaFoldDB" id="A0A6J7GWC4"/>
<reference evidence="3" key="1">
    <citation type="submission" date="2020-05" db="EMBL/GenBank/DDBJ databases">
        <authorList>
            <person name="Chiriac C."/>
            <person name="Salcher M."/>
            <person name="Ghai R."/>
            <person name="Kavagutti S V."/>
        </authorList>
    </citation>
    <scope>NUCLEOTIDE SEQUENCE</scope>
</reference>
<keyword evidence="2" id="KW-0812">Transmembrane</keyword>
<evidence type="ECO:0000256" key="1">
    <source>
        <dbReference type="SAM" id="MobiDB-lite"/>
    </source>
</evidence>
<keyword evidence="2" id="KW-0472">Membrane</keyword>
<evidence type="ECO:0000313" key="3">
    <source>
        <dbReference type="EMBL" id="CAB4911574.1"/>
    </source>
</evidence>
<organism evidence="3">
    <name type="scientific">freshwater metagenome</name>
    <dbReference type="NCBI Taxonomy" id="449393"/>
    <lineage>
        <taxon>unclassified sequences</taxon>
        <taxon>metagenomes</taxon>
        <taxon>ecological metagenomes</taxon>
    </lineage>
</organism>
<feature type="transmembrane region" description="Helical" evidence="2">
    <location>
        <begin position="221"/>
        <end position="242"/>
    </location>
</feature>
<proteinExistence type="predicted"/>
<feature type="transmembrane region" description="Helical" evidence="2">
    <location>
        <begin position="248"/>
        <end position="265"/>
    </location>
</feature>
<name>A0A6J7GWC4_9ZZZZ</name>
<accession>A0A6J7GWC4</accession>
<gene>
    <name evidence="3" type="ORF">UFOPK3564_01282</name>
</gene>
<dbReference type="EMBL" id="CAFBMK010000059">
    <property type="protein sequence ID" value="CAB4911574.1"/>
    <property type="molecule type" value="Genomic_DNA"/>
</dbReference>
<sequence length="324" mass="34283">MSTERKQRPVKPIPDAMDSAATVELERRWRPFAAVTAILAGILPVIGLVLQTIASRGIDDDVDRVVSVGQALTRYGAGEAPDGLAGRQADIVSHYGDQWLTVSAAAVCTGLGLLLAIPVLYGLIRAAWRRRPSFPRWFLWTPAVGGVLFAVATVVALVYQAVQYHDFTQLADAAQNNGAANDALNATQDDLAFLQFAGGIGSLFTAVGFGAAALSAMNVGLLTRVIGSIGVLMAFLVVIPLLGPQGNVLRGFWFVAVGLTLLGRWPGGRPPAWDSGEPMPWPSRAQILEETERAGAGRSTGPDPTDAPAPKPKASSGGRRKRRK</sequence>
<feature type="transmembrane region" description="Helical" evidence="2">
    <location>
        <begin position="99"/>
        <end position="124"/>
    </location>
</feature>
<feature type="transmembrane region" description="Helical" evidence="2">
    <location>
        <begin position="136"/>
        <end position="159"/>
    </location>
</feature>
<evidence type="ECO:0000256" key="2">
    <source>
        <dbReference type="SAM" id="Phobius"/>
    </source>
</evidence>
<keyword evidence="2" id="KW-1133">Transmembrane helix</keyword>
<feature type="region of interest" description="Disordered" evidence="1">
    <location>
        <begin position="270"/>
        <end position="324"/>
    </location>
</feature>
<feature type="transmembrane region" description="Helical" evidence="2">
    <location>
        <begin position="192"/>
        <end position="214"/>
    </location>
</feature>
<protein>
    <submittedName>
        <fullName evidence="3">Unannotated protein</fullName>
    </submittedName>
</protein>
<feature type="transmembrane region" description="Helical" evidence="2">
    <location>
        <begin position="32"/>
        <end position="54"/>
    </location>
</feature>